<keyword evidence="3" id="KW-1185">Reference proteome</keyword>
<evidence type="ECO:0000313" key="4">
    <source>
        <dbReference type="RefSeq" id="XP_014487554.1"/>
    </source>
</evidence>
<dbReference type="GeneID" id="106751229"/>
<evidence type="ECO:0000256" key="1">
    <source>
        <dbReference type="SAM" id="MobiDB-lite"/>
    </source>
</evidence>
<feature type="compositionally biased region" description="Polar residues" evidence="1">
    <location>
        <begin position="88"/>
        <end position="98"/>
    </location>
</feature>
<dbReference type="AlphaFoldDB" id="A0A6P3YC66"/>
<gene>
    <name evidence="4" type="primary">LOC106751229</name>
</gene>
<proteinExistence type="predicted"/>
<protein>
    <submittedName>
        <fullName evidence="4">Uncharacterized protein LOC106751229 isoform X2</fullName>
    </submittedName>
</protein>
<evidence type="ECO:0000313" key="3">
    <source>
        <dbReference type="Proteomes" id="UP000515204"/>
    </source>
</evidence>
<keyword evidence="2" id="KW-0812">Transmembrane</keyword>
<evidence type="ECO:0000256" key="2">
    <source>
        <dbReference type="SAM" id="Phobius"/>
    </source>
</evidence>
<dbReference type="RefSeq" id="XP_014487554.1">
    <property type="nucleotide sequence ID" value="XM_014632068.1"/>
</dbReference>
<feature type="transmembrane region" description="Helical" evidence="2">
    <location>
        <begin position="12"/>
        <end position="30"/>
    </location>
</feature>
<sequence length="98" mass="11168">MKHLTQQGGIFYYYHYGIGLIFLSIAYLITGQPIEWQRCSMFFGASLLTGFIGDLNHPLQFASVHDLTFSMPPSEHTEHNMGQPWSKWGQNEIGTSSR</sequence>
<reference evidence="4" key="1">
    <citation type="submission" date="2025-08" db="UniProtKB">
        <authorList>
            <consortium name="RefSeq"/>
        </authorList>
    </citation>
    <scope>IDENTIFICATION</scope>
</reference>
<accession>A0A6P3YC66</accession>
<organism evidence="3 4">
    <name type="scientific">Dinoponera quadriceps</name>
    <name type="common">South American ant</name>
    <dbReference type="NCBI Taxonomy" id="609295"/>
    <lineage>
        <taxon>Eukaryota</taxon>
        <taxon>Metazoa</taxon>
        <taxon>Ecdysozoa</taxon>
        <taxon>Arthropoda</taxon>
        <taxon>Hexapoda</taxon>
        <taxon>Insecta</taxon>
        <taxon>Pterygota</taxon>
        <taxon>Neoptera</taxon>
        <taxon>Endopterygota</taxon>
        <taxon>Hymenoptera</taxon>
        <taxon>Apocrita</taxon>
        <taxon>Aculeata</taxon>
        <taxon>Formicoidea</taxon>
        <taxon>Formicidae</taxon>
        <taxon>Ponerinae</taxon>
        <taxon>Ponerini</taxon>
        <taxon>Dinoponera</taxon>
    </lineage>
</organism>
<keyword evidence="2" id="KW-0472">Membrane</keyword>
<name>A0A6P3YC66_DINQU</name>
<keyword evidence="2" id="KW-1133">Transmembrane helix</keyword>
<feature type="region of interest" description="Disordered" evidence="1">
    <location>
        <begin position="73"/>
        <end position="98"/>
    </location>
</feature>
<dbReference type="Proteomes" id="UP000515204">
    <property type="component" value="Unplaced"/>
</dbReference>